<dbReference type="EMBL" id="CM026421">
    <property type="protein sequence ID" value="KAG0589411.1"/>
    <property type="molecule type" value="Genomic_DNA"/>
</dbReference>
<comment type="caution">
    <text evidence="1">The sequence shown here is derived from an EMBL/GenBank/DDBJ whole genome shotgun (WGS) entry which is preliminary data.</text>
</comment>
<proteinExistence type="predicted"/>
<reference evidence="1" key="1">
    <citation type="submission" date="2020-06" db="EMBL/GenBank/DDBJ databases">
        <title>WGS assembly of Ceratodon purpureus strain R40.</title>
        <authorList>
            <person name="Carey S.B."/>
            <person name="Jenkins J."/>
            <person name="Shu S."/>
            <person name="Lovell J.T."/>
            <person name="Sreedasyam A."/>
            <person name="Maumus F."/>
            <person name="Tiley G.P."/>
            <person name="Fernandez-Pozo N."/>
            <person name="Barry K."/>
            <person name="Chen C."/>
            <person name="Wang M."/>
            <person name="Lipzen A."/>
            <person name="Daum C."/>
            <person name="Saski C.A."/>
            <person name="Payton A.C."/>
            <person name="Mcbreen J.C."/>
            <person name="Conrad R.E."/>
            <person name="Kollar L.M."/>
            <person name="Olsson S."/>
            <person name="Huttunen S."/>
            <person name="Landis J.B."/>
            <person name="Wickett N.J."/>
            <person name="Johnson M.G."/>
            <person name="Rensing S.A."/>
            <person name="Grimwood J."/>
            <person name="Schmutz J."/>
            <person name="Mcdaniel S.F."/>
        </authorList>
    </citation>
    <scope>NUCLEOTIDE SEQUENCE</scope>
    <source>
        <strain evidence="1">R40</strain>
    </source>
</reference>
<name>A0A8T0J3G6_CERPU</name>
<sequence>MPKHWDHYPSSLSHKSPMWSGIYDMNAEISFKDYATSMFYFLCGLPAPPSYSPIANISGPVAAASPALCLACFNLPNKVSETWRTEFHKQK</sequence>
<dbReference type="AlphaFoldDB" id="A0A8T0J3G6"/>
<dbReference type="Proteomes" id="UP000822688">
    <property type="component" value="Chromosome 1"/>
</dbReference>
<accession>A0A8T0J3G6</accession>
<evidence type="ECO:0000313" key="1">
    <source>
        <dbReference type="EMBL" id="KAG0589411.1"/>
    </source>
</evidence>
<protein>
    <submittedName>
        <fullName evidence="1">Uncharacterized protein</fullName>
    </submittedName>
</protein>
<evidence type="ECO:0000313" key="2">
    <source>
        <dbReference type="Proteomes" id="UP000822688"/>
    </source>
</evidence>
<gene>
    <name evidence="1" type="ORF">KC19_1G019200</name>
</gene>
<organism evidence="1 2">
    <name type="scientific">Ceratodon purpureus</name>
    <name type="common">Fire moss</name>
    <name type="synonym">Dicranum purpureum</name>
    <dbReference type="NCBI Taxonomy" id="3225"/>
    <lineage>
        <taxon>Eukaryota</taxon>
        <taxon>Viridiplantae</taxon>
        <taxon>Streptophyta</taxon>
        <taxon>Embryophyta</taxon>
        <taxon>Bryophyta</taxon>
        <taxon>Bryophytina</taxon>
        <taxon>Bryopsida</taxon>
        <taxon>Dicranidae</taxon>
        <taxon>Pseudoditrichales</taxon>
        <taxon>Ditrichaceae</taxon>
        <taxon>Ceratodon</taxon>
    </lineage>
</organism>
<keyword evidence="2" id="KW-1185">Reference proteome</keyword>